<dbReference type="STRING" id="1448316.A0A395GKN0"/>
<dbReference type="EMBL" id="KZ824481">
    <property type="protein sequence ID" value="RAK96055.1"/>
    <property type="molecule type" value="Genomic_DNA"/>
</dbReference>
<dbReference type="InterPro" id="IPR038071">
    <property type="entry name" value="UROD/MetE-like_sf"/>
</dbReference>
<dbReference type="Pfam" id="PF01717">
    <property type="entry name" value="Meth_synt_2"/>
    <property type="match status" value="1"/>
</dbReference>
<feature type="domain" description="Cobalamin-independent methionine synthase MetE C-terminal/archaeal" evidence="1">
    <location>
        <begin position="179"/>
        <end position="371"/>
    </location>
</feature>
<dbReference type="PANTHER" id="PTHR43844">
    <property type="entry name" value="METHIONINE SYNTHASE"/>
    <property type="match status" value="1"/>
</dbReference>
<accession>A0A395GKN0</accession>
<evidence type="ECO:0000259" key="1">
    <source>
        <dbReference type="Pfam" id="PF01717"/>
    </source>
</evidence>
<sequence length="408" mass="45882">MAPVFRAEQIGSLLRPEELLAARDAAGLAHVYTRTTVPESLQQVTEQAIARVVEQQQAHNVRPIMTGEYERPIYYAGFFENLQGFEMTQVPIPEGYRTGLPTTSTILRLGIKKRDACVAVGKIEHVHSPYLADWEYLHSLVPRDQWKECKLSMPSITWHHQHLRPGTAFTASSPYTTDKEYFSDLAKTFAQEYRILYEAGLRSIQVDDPAMTFFITDEMRSGCVTDGIDPDELLDLYIWAHNESLKDRPADLHIGVHLCRGNMPGSTHILSGSYERIAQRMFTGLNYDTFYLEYDTERAGDFQPLRHLPVGKNVVLGVVSTKETAMEQIDELEARVYEAADVIAHGQGRSRQEVLDSTLGVSPQCGFSSASRGRGIGMTEACMWEKLQLVQKVAERVWKSSSGSSSRS</sequence>
<name>A0A395GKN0_9EURO</name>
<dbReference type="OrthoDB" id="7772923at2759"/>
<organism evidence="2 3">
    <name type="scientific">Aspergillus ibericus CBS 121593</name>
    <dbReference type="NCBI Taxonomy" id="1448316"/>
    <lineage>
        <taxon>Eukaryota</taxon>
        <taxon>Fungi</taxon>
        <taxon>Dikarya</taxon>
        <taxon>Ascomycota</taxon>
        <taxon>Pezizomycotina</taxon>
        <taxon>Eurotiomycetes</taxon>
        <taxon>Eurotiomycetidae</taxon>
        <taxon>Eurotiales</taxon>
        <taxon>Aspergillaceae</taxon>
        <taxon>Aspergillus</taxon>
        <taxon>Aspergillus subgen. Circumdati</taxon>
    </lineage>
</organism>
<dbReference type="Proteomes" id="UP000249402">
    <property type="component" value="Unassembled WGS sequence"/>
</dbReference>
<keyword evidence="3" id="KW-1185">Reference proteome</keyword>
<dbReference type="AlphaFoldDB" id="A0A395GKN0"/>
<dbReference type="InterPro" id="IPR002629">
    <property type="entry name" value="Met_Synth_C/arc"/>
</dbReference>
<gene>
    <name evidence="2" type="ORF">BO80DRAFT_243873</name>
</gene>
<dbReference type="Gene3D" id="3.20.20.210">
    <property type="match status" value="1"/>
</dbReference>
<dbReference type="GO" id="GO:0003871">
    <property type="term" value="F:5-methyltetrahydropteroyltriglutamate-homocysteine S-methyltransferase activity"/>
    <property type="evidence" value="ECO:0007669"/>
    <property type="project" value="InterPro"/>
</dbReference>
<dbReference type="GO" id="GO:0009086">
    <property type="term" value="P:methionine biosynthetic process"/>
    <property type="evidence" value="ECO:0007669"/>
    <property type="project" value="InterPro"/>
</dbReference>
<proteinExistence type="predicted"/>
<dbReference type="GeneID" id="37219439"/>
<evidence type="ECO:0000313" key="2">
    <source>
        <dbReference type="EMBL" id="RAK96055.1"/>
    </source>
</evidence>
<protein>
    <submittedName>
        <fullName evidence="2">Methionine synthase, vitamin-B12 independent</fullName>
    </submittedName>
</protein>
<dbReference type="GO" id="GO:0008270">
    <property type="term" value="F:zinc ion binding"/>
    <property type="evidence" value="ECO:0007669"/>
    <property type="project" value="InterPro"/>
</dbReference>
<reference evidence="2 3" key="1">
    <citation type="submission" date="2018-02" db="EMBL/GenBank/DDBJ databases">
        <title>The genomes of Aspergillus section Nigri reveals drivers in fungal speciation.</title>
        <authorList>
            <consortium name="DOE Joint Genome Institute"/>
            <person name="Vesth T.C."/>
            <person name="Nybo J."/>
            <person name="Theobald S."/>
            <person name="Brandl J."/>
            <person name="Frisvad J.C."/>
            <person name="Nielsen K.F."/>
            <person name="Lyhne E.K."/>
            <person name="Kogle M.E."/>
            <person name="Kuo A."/>
            <person name="Riley R."/>
            <person name="Clum A."/>
            <person name="Nolan M."/>
            <person name="Lipzen A."/>
            <person name="Salamov A."/>
            <person name="Henrissat B."/>
            <person name="Wiebenga A."/>
            <person name="De vries R.P."/>
            <person name="Grigoriev I.V."/>
            <person name="Mortensen U.H."/>
            <person name="Andersen M.R."/>
            <person name="Baker S.E."/>
        </authorList>
    </citation>
    <scope>NUCLEOTIDE SEQUENCE [LARGE SCALE GENOMIC DNA]</scope>
    <source>
        <strain evidence="2 3">CBS 121593</strain>
    </source>
</reference>
<dbReference type="CDD" id="cd03311">
    <property type="entry name" value="CIMS_C_terminal_like"/>
    <property type="match status" value="1"/>
</dbReference>
<dbReference type="RefSeq" id="XP_025570383.1">
    <property type="nucleotide sequence ID" value="XM_025714574.1"/>
</dbReference>
<dbReference type="PANTHER" id="PTHR43844:SF2">
    <property type="entry name" value="SYNTHASE, VITAMIN-B12 INDEPENDENT, PUTATIVE (AFU_ORTHOLOGUE AFUA_3G12060)-RELATED"/>
    <property type="match status" value="1"/>
</dbReference>
<dbReference type="SUPFAM" id="SSF51726">
    <property type="entry name" value="UROD/MetE-like"/>
    <property type="match status" value="1"/>
</dbReference>
<evidence type="ECO:0000313" key="3">
    <source>
        <dbReference type="Proteomes" id="UP000249402"/>
    </source>
</evidence>
<dbReference type="VEuPathDB" id="FungiDB:BO80DRAFT_243873"/>